<keyword evidence="2" id="KW-0238">DNA-binding</keyword>
<feature type="compositionally biased region" description="Polar residues" evidence="4">
    <location>
        <begin position="1133"/>
        <end position="1143"/>
    </location>
</feature>
<protein>
    <submittedName>
        <fullName evidence="7">DNTTIP1</fullName>
    </submittedName>
</protein>
<evidence type="ECO:0000313" key="8">
    <source>
        <dbReference type="Proteomes" id="UP000597762"/>
    </source>
</evidence>
<dbReference type="PANTHER" id="PTHR23399:SF2">
    <property type="entry name" value="DEOXYNUCLEOTIDYLTRANSFERASE TERMINAL-INTERACTING PROTEIN 1"/>
    <property type="match status" value="1"/>
</dbReference>
<dbReference type="InterPro" id="IPR026064">
    <property type="entry name" value="TdIF1"/>
</dbReference>
<feature type="domain" description="DNTTIP1 dimerisation" evidence="5">
    <location>
        <begin position="1051"/>
        <end position="1118"/>
    </location>
</feature>
<feature type="region of interest" description="Disordered" evidence="4">
    <location>
        <begin position="1391"/>
        <end position="1434"/>
    </location>
</feature>
<feature type="region of interest" description="Disordered" evidence="4">
    <location>
        <begin position="730"/>
        <end position="749"/>
    </location>
</feature>
<feature type="domain" description="TdIF1 C-terminal" evidence="6">
    <location>
        <begin position="1206"/>
        <end position="1302"/>
    </location>
</feature>
<dbReference type="GO" id="GO:0031491">
    <property type="term" value="F:nucleosome binding"/>
    <property type="evidence" value="ECO:0007669"/>
    <property type="project" value="TreeGrafter"/>
</dbReference>
<feature type="compositionally biased region" description="Polar residues" evidence="4">
    <location>
        <begin position="111"/>
        <end position="129"/>
    </location>
</feature>
<evidence type="ECO:0000256" key="4">
    <source>
        <dbReference type="SAM" id="MobiDB-lite"/>
    </source>
</evidence>
<dbReference type="EMBL" id="CAHIKZ030005420">
    <property type="protein sequence ID" value="CAE1324636.1"/>
    <property type="molecule type" value="Genomic_DNA"/>
</dbReference>
<feature type="region of interest" description="Disordered" evidence="4">
    <location>
        <begin position="100"/>
        <end position="129"/>
    </location>
</feature>
<accession>A0A812EKY1</accession>
<evidence type="ECO:0000259" key="6">
    <source>
        <dbReference type="Pfam" id="PF21229"/>
    </source>
</evidence>
<gene>
    <name evidence="7" type="ORF">SPHA_74349</name>
</gene>
<evidence type="ECO:0000256" key="2">
    <source>
        <dbReference type="ARBA" id="ARBA00023125"/>
    </source>
</evidence>
<dbReference type="Proteomes" id="UP000597762">
    <property type="component" value="Unassembled WGS sequence"/>
</dbReference>
<proteinExistence type="predicted"/>
<evidence type="ECO:0000256" key="3">
    <source>
        <dbReference type="ARBA" id="ARBA00023242"/>
    </source>
</evidence>
<keyword evidence="3" id="KW-0539">Nucleus</keyword>
<organism evidence="7 8">
    <name type="scientific">Acanthosepion pharaonis</name>
    <name type="common">Pharaoh cuttlefish</name>
    <name type="synonym">Sepia pharaonis</name>
    <dbReference type="NCBI Taxonomy" id="158019"/>
    <lineage>
        <taxon>Eukaryota</taxon>
        <taxon>Metazoa</taxon>
        <taxon>Spiralia</taxon>
        <taxon>Lophotrochozoa</taxon>
        <taxon>Mollusca</taxon>
        <taxon>Cephalopoda</taxon>
        <taxon>Coleoidea</taxon>
        <taxon>Decapodiformes</taxon>
        <taxon>Sepiida</taxon>
        <taxon>Sepiina</taxon>
        <taxon>Sepiidae</taxon>
        <taxon>Acanthosepion</taxon>
    </lineage>
</organism>
<feature type="region of interest" description="Disordered" evidence="4">
    <location>
        <begin position="32"/>
        <end position="68"/>
    </location>
</feature>
<evidence type="ECO:0000313" key="7">
    <source>
        <dbReference type="EMBL" id="CAE1324636.1"/>
    </source>
</evidence>
<comment type="subcellular location">
    <subcellularLocation>
        <location evidence="1">Nucleus</location>
    </subcellularLocation>
</comment>
<feature type="compositionally biased region" description="Polar residues" evidence="4">
    <location>
        <begin position="50"/>
        <end position="65"/>
    </location>
</feature>
<dbReference type="GO" id="GO:0005634">
    <property type="term" value="C:nucleus"/>
    <property type="evidence" value="ECO:0007669"/>
    <property type="project" value="UniProtKB-SubCell"/>
</dbReference>
<dbReference type="InterPro" id="IPR041384">
    <property type="entry name" value="DNTTIP1_dimer"/>
</dbReference>
<comment type="caution">
    <text evidence="7">The sequence shown here is derived from an EMBL/GenBank/DDBJ whole genome shotgun (WGS) entry which is preliminary data.</text>
</comment>
<dbReference type="InterPro" id="IPR049121">
    <property type="entry name" value="TdIF1_C"/>
</dbReference>
<sequence length="1434" mass="155244">MMADRDLDHLPITDIADRDNALKRQVVIQVTSEGQDNRSVSPYFRKDQNEGLQQECGSEQPSKSFRSAMPPGQKHIFMTTPPKSNNQPFPLGHSSIKVQTTKQMAPPSKTPSPNSVGGTTRSVSPATRNISPAQVQIVTNHNNPPATEGILQSSNFLQVKQTQSPALIQALLQNRAPSPNQRLSPALISRNQEGFQQKIVVTPSVSPNRVVSATEPAHDGSSTIFITTDGNQIINQSAAQSQITSIPIVANHPSTQLFYMKKSPNVSQLSSQLKVQPLQGMQIKQDQLILNSIIVDKSQTASDKGIVSIQGTPSLLLSVPKANEPEQTLVGNEAGLRSSVYSPVMVTTQSTGPSIPPALLDQLTQARENITFTNITTAVSMPGASAVTQAPILAKRLAAPATSSITFSGQLPSGLRPHLVIPSTNANLLSTGLGSAPNVQLIPTSSASFANPSQLNILSVPNSQLPSLTLTENTSLLQQVTTAQPTSVSTQQRNPIVVSNVAVNIQPAMVTSNPQLVPSITERLPVASCSTSNSGNTSLLTSHPTLTERLTMTTNPSQAKISQQLSAATNCENTVTYSAVVASTPQLISAPVRTVRSEFSDLSTAKCITTQAVAPNPSGTNSQYLKIITPNVGLTQNQSGQVRKLVFTDHPEKSIPQSLKTGFQSNQAAMLVNPDNRGQHGFTPVKGDLQPQYVSMKPLSFEVASDSIRLIEVQGQPLKTTSIMTSTSALTPSTTASTTSSISNPVTSSNVNSLANPLVTAKTETVNALEYPKFSNAVLMPTLVEKINQVPITTESSVQRIVQSEMLQRAKQARSETIARDLDTSFPFPKVVPKESKLEPTKNAKTANKNDEVNPFFAQLRASAASSSFSSSLSTVGALPYKTFQHNSSTAFHGQASQLRRAVHSGSSSFGSFSNIDAAATNSQTGAYSMFLDSDRLSPSPPGFLSDIDQPRIGTSSEKQNPWDKAPTDKDQSVSNDAVKEDENETKGTSALKDDALSNNVNEKEPIPQPFSMRLQTLNNFPGNHGCKSTFRCHPTAINKAKVACITSTTKSLDLIRQNLQKFINKEIDQVIQEYIKKFFKPGIENIRFNNGSNAVSDEHMHSVCQKILEEAKKMYSTEKRSITPLRDIADNASDSGSTSGKRNTNRKRRMSETDLDVGLPVQKRRKKGRPPLHASGRVTPSKTIKQNEPVKREGPNWDPERLIPETLFVMGARANKALGFGATRGRLYIKHPELFKYSGDQDDKQWLFDHHHMPAIGGKAYILLYNDIQSLANTEEYRDNPNVILDELVYFTVPDWMMQKMKALMQTMRTDIPKIKNPTVSHAQHSNATNSTLPTEALSVTEQSNTSLALSSKLPFSTIYDDKPDSQVSPANSEVFEMLSVENNAQATDISPFVGGTLDEEGPSPSISDLDGLDEDTTPISTPFQLTASDPNS</sequence>
<reference evidence="7" key="1">
    <citation type="submission" date="2021-01" db="EMBL/GenBank/DDBJ databases">
        <authorList>
            <person name="Li R."/>
            <person name="Bekaert M."/>
        </authorList>
    </citation>
    <scope>NUCLEOTIDE SEQUENCE</scope>
    <source>
        <strain evidence="7">Farmed</strain>
    </source>
</reference>
<keyword evidence="8" id="KW-1185">Reference proteome</keyword>
<feature type="compositionally biased region" description="Low complexity" evidence="4">
    <location>
        <begin position="730"/>
        <end position="743"/>
    </location>
</feature>
<dbReference type="GO" id="GO:0003677">
    <property type="term" value="F:DNA binding"/>
    <property type="evidence" value="ECO:0007669"/>
    <property type="project" value="UniProtKB-KW"/>
</dbReference>
<feature type="compositionally biased region" description="Polar residues" evidence="4">
    <location>
        <begin position="1419"/>
        <end position="1434"/>
    </location>
</feature>
<evidence type="ECO:0000259" key="5">
    <source>
        <dbReference type="Pfam" id="PF18192"/>
    </source>
</evidence>
<feature type="region of interest" description="Disordered" evidence="4">
    <location>
        <begin position="939"/>
        <end position="1007"/>
    </location>
</feature>
<name>A0A812EKY1_ACAPH</name>
<feature type="compositionally biased region" description="Basic and acidic residues" evidence="4">
    <location>
        <begin position="1189"/>
        <end position="1198"/>
    </location>
</feature>
<feature type="compositionally biased region" description="Basic and acidic residues" evidence="4">
    <location>
        <begin position="992"/>
        <end position="1006"/>
    </location>
</feature>
<dbReference type="PANTHER" id="PTHR23399">
    <property type="entry name" value="DEOXYNUCLEOTIDYLTRANSFERASE TERMINAL-INTERACTING PROTEIN 1"/>
    <property type="match status" value="1"/>
</dbReference>
<dbReference type="Pfam" id="PF18192">
    <property type="entry name" value="DNTTIP1_dimer"/>
    <property type="match status" value="1"/>
</dbReference>
<dbReference type="OrthoDB" id="5860246at2759"/>
<feature type="region of interest" description="Disordered" evidence="4">
    <location>
        <begin position="1123"/>
        <end position="1198"/>
    </location>
</feature>
<dbReference type="Pfam" id="PF21229">
    <property type="entry name" value="TdIF1_2nd"/>
    <property type="match status" value="1"/>
</dbReference>
<evidence type="ECO:0000256" key="1">
    <source>
        <dbReference type="ARBA" id="ARBA00004123"/>
    </source>
</evidence>